<dbReference type="EMBL" id="GL883093">
    <property type="protein sequence ID" value="EGG11081.1"/>
    <property type="molecule type" value="Genomic_DNA"/>
</dbReference>
<dbReference type="OrthoDB" id="2503622at2759"/>
<dbReference type="KEGG" id="mlr:MELLADRAFT_92500"/>
<feature type="compositionally biased region" description="Basic and acidic residues" evidence="1">
    <location>
        <begin position="1"/>
        <end position="15"/>
    </location>
</feature>
<evidence type="ECO:0000256" key="1">
    <source>
        <dbReference type="SAM" id="MobiDB-lite"/>
    </source>
</evidence>
<dbReference type="GeneID" id="18936268"/>
<dbReference type="AlphaFoldDB" id="F4R8P4"/>
<reference evidence="3" key="1">
    <citation type="journal article" date="2011" name="Proc. Natl. Acad. Sci. U.S.A.">
        <title>Obligate biotrophy features unraveled by the genomic analysis of rust fungi.</title>
        <authorList>
            <person name="Duplessis S."/>
            <person name="Cuomo C.A."/>
            <person name="Lin Y.-C."/>
            <person name="Aerts A."/>
            <person name="Tisserant E."/>
            <person name="Veneault-Fourrey C."/>
            <person name="Joly D.L."/>
            <person name="Hacquard S."/>
            <person name="Amselem J."/>
            <person name="Cantarel B.L."/>
            <person name="Chiu R."/>
            <person name="Coutinho P.M."/>
            <person name="Feau N."/>
            <person name="Field M."/>
            <person name="Frey P."/>
            <person name="Gelhaye E."/>
            <person name="Goldberg J."/>
            <person name="Grabherr M.G."/>
            <person name="Kodira C.D."/>
            <person name="Kohler A."/>
            <person name="Kuees U."/>
            <person name="Lindquist E.A."/>
            <person name="Lucas S.M."/>
            <person name="Mago R."/>
            <person name="Mauceli E."/>
            <person name="Morin E."/>
            <person name="Murat C."/>
            <person name="Pangilinan J.L."/>
            <person name="Park R."/>
            <person name="Pearson M."/>
            <person name="Quesneville H."/>
            <person name="Rouhier N."/>
            <person name="Sakthikumar S."/>
            <person name="Salamov A.A."/>
            <person name="Schmutz J."/>
            <person name="Selles B."/>
            <person name="Shapiro H."/>
            <person name="Tanguay P."/>
            <person name="Tuskan G.A."/>
            <person name="Henrissat B."/>
            <person name="Van de Peer Y."/>
            <person name="Rouze P."/>
            <person name="Ellis J.G."/>
            <person name="Dodds P.N."/>
            <person name="Schein J.E."/>
            <person name="Zhong S."/>
            <person name="Hamelin R.C."/>
            <person name="Grigoriev I.V."/>
            <person name="Szabo L.J."/>
            <person name="Martin F."/>
        </authorList>
    </citation>
    <scope>NUCLEOTIDE SEQUENCE [LARGE SCALE GENOMIC DNA]</scope>
    <source>
        <strain evidence="3">98AG31 / pathotype 3-4-7</strain>
    </source>
</reference>
<proteinExistence type="predicted"/>
<sequence length="327" mass="36269">MDKIKKALSPNKDETSTDSSSPTRSSSIKPARRSSKATAESKKSLDVRPTSEQVVEKDEVIRENVTGESKVTSVVPSIAVKPLAKDGLDAAETIQTQKVVAPVTHNLIKHQETEEVLRAREHDRHIHHVQHHVQPVKDLEVRDEVHHTTVAPTTVINENLSATADDAAAYESIGTQFKDQVVHAETKREVVDLGETVQVREHHHVHNVIQPVIEKETHDRHRIHTTVPVHHITHEAPIIHNSISHEPLSMDDYIKRGGSISSTTTHSDVGKQLLAQKPSEIEESKAIKTSPKTSTPTKVVDVVELETDLNQKLKSNHHVVLLVSSLT</sequence>
<protein>
    <recommendedName>
        <fullName evidence="4">Allergen</fullName>
    </recommendedName>
</protein>
<evidence type="ECO:0000313" key="3">
    <source>
        <dbReference type="Proteomes" id="UP000001072"/>
    </source>
</evidence>
<evidence type="ECO:0008006" key="4">
    <source>
        <dbReference type="Google" id="ProtNLM"/>
    </source>
</evidence>
<dbReference type="eggNOG" id="ENOG502S2AG">
    <property type="taxonomic scope" value="Eukaryota"/>
</dbReference>
<dbReference type="RefSeq" id="XP_007405683.1">
    <property type="nucleotide sequence ID" value="XM_007405621.1"/>
</dbReference>
<dbReference type="InParanoid" id="F4R8P4"/>
<dbReference type="HOGENOM" id="CLU_900567_0_0_1"/>
<organism evidence="3">
    <name type="scientific">Melampsora larici-populina (strain 98AG31 / pathotype 3-4-7)</name>
    <name type="common">Poplar leaf rust fungus</name>
    <dbReference type="NCBI Taxonomy" id="747676"/>
    <lineage>
        <taxon>Eukaryota</taxon>
        <taxon>Fungi</taxon>
        <taxon>Dikarya</taxon>
        <taxon>Basidiomycota</taxon>
        <taxon>Pucciniomycotina</taxon>
        <taxon>Pucciniomycetes</taxon>
        <taxon>Pucciniales</taxon>
        <taxon>Melampsoraceae</taxon>
        <taxon>Melampsora</taxon>
    </lineage>
</organism>
<accession>F4R8P4</accession>
<dbReference type="Proteomes" id="UP000001072">
    <property type="component" value="Unassembled WGS sequence"/>
</dbReference>
<feature type="compositionally biased region" description="Low complexity" evidence="1">
    <location>
        <begin position="17"/>
        <end position="27"/>
    </location>
</feature>
<gene>
    <name evidence="2" type="ORF">MELLADRAFT_92500</name>
</gene>
<feature type="region of interest" description="Disordered" evidence="1">
    <location>
        <begin position="1"/>
        <end position="54"/>
    </location>
</feature>
<evidence type="ECO:0000313" key="2">
    <source>
        <dbReference type="EMBL" id="EGG11081.1"/>
    </source>
</evidence>
<dbReference type="PANTHER" id="PTHR38703:SF1">
    <property type="entry name" value="ALLERGEN"/>
    <property type="match status" value="1"/>
</dbReference>
<dbReference type="STRING" id="747676.F4R8P4"/>
<dbReference type="VEuPathDB" id="FungiDB:MELLADRAFT_92500"/>
<keyword evidence="3" id="KW-1185">Reference proteome</keyword>
<name>F4R8P4_MELLP</name>
<dbReference type="PANTHER" id="PTHR38703">
    <property type="entry name" value="CHROMOSOME 8, WHOLE GENOME SHOTGUN SEQUENCE"/>
    <property type="match status" value="1"/>
</dbReference>